<evidence type="ECO:0000313" key="1">
    <source>
        <dbReference type="EMBL" id="NIH54405.1"/>
    </source>
</evidence>
<organism evidence="1 2">
    <name type="scientific">Lysinibacter cavernae</name>
    <dbReference type="NCBI Taxonomy" id="1640652"/>
    <lineage>
        <taxon>Bacteria</taxon>
        <taxon>Bacillati</taxon>
        <taxon>Actinomycetota</taxon>
        <taxon>Actinomycetes</taxon>
        <taxon>Micrococcales</taxon>
        <taxon>Microbacteriaceae</taxon>
        <taxon>Lysinibacter</taxon>
    </lineage>
</organism>
<evidence type="ECO:0000313" key="2">
    <source>
        <dbReference type="Proteomes" id="UP000541033"/>
    </source>
</evidence>
<gene>
    <name evidence="1" type="ORF">FHX76_002301</name>
</gene>
<proteinExistence type="predicted"/>
<protein>
    <submittedName>
        <fullName evidence="1">Uncharacterized protein</fullName>
    </submittedName>
</protein>
<accession>A0A7X5R2D1</accession>
<comment type="caution">
    <text evidence="1">The sequence shown here is derived from an EMBL/GenBank/DDBJ whole genome shotgun (WGS) entry which is preliminary data.</text>
</comment>
<dbReference type="Proteomes" id="UP000541033">
    <property type="component" value="Unassembled WGS sequence"/>
</dbReference>
<reference evidence="1 2" key="1">
    <citation type="submission" date="2020-02" db="EMBL/GenBank/DDBJ databases">
        <title>Sequencing the genomes of 1000 actinobacteria strains.</title>
        <authorList>
            <person name="Klenk H.-P."/>
        </authorList>
    </citation>
    <scope>NUCLEOTIDE SEQUENCE [LARGE SCALE GENOMIC DNA]</scope>
    <source>
        <strain evidence="1 2">DSM 27960</strain>
    </source>
</reference>
<name>A0A7X5R2D1_9MICO</name>
<keyword evidence="2" id="KW-1185">Reference proteome</keyword>
<sequence length="40" mass="4185">MGCVGALSGYGGVLRSPVKITPEPIYDAFFTLICSHIAIS</sequence>
<dbReference type="EMBL" id="JAAMOX010000002">
    <property type="protein sequence ID" value="NIH54405.1"/>
    <property type="molecule type" value="Genomic_DNA"/>
</dbReference>
<dbReference type="AlphaFoldDB" id="A0A7X5R2D1"/>